<name>A0AAV4Y153_CAEEX</name>
<reference evidence="1 2" key="1">
    <citation type="submission" date="2021-06" db="EMBL/GenBank/DDBJ databases">
        <title>Caerostris extrusa draft genome.</title>
        <authorList>
            <person name="Kono N."/>
            <person name="Arakawa K."/>
        </authorList>
    </citation>
    <scope>NUCLEOTIDE SEQUENCE [LARGE SCALE GENOMIC DNA]</scope>
</reference>
<dbReference type="AlphaFoldDB" id="A0AAV4Y153"/>
<protein>
    <submittedName>
        <fullName evidence="1">Uncharacterized protein</fullName>
    </submittedName>
</protein>
<dbReference type="EMBL" id="BPLR01001262">
    <property type="protein sequence ID" value="GIZ01156.1"/>
    <property type="molecule type" value="Genomic_DNA"/>
</dbReference>
<sequence>MSGGEEWSVLRRSDYSVRASTPGASNPNLWIQRVRQYNRSCLASPIFKKSYLKGERYARITQLPEGGVEPLRFSSATGLKAAHQTTGAHLGIRICAMPGMYTGISEASVKSGRLNYLQASPFTVSKSKNQCSSENVNRCSNAILLSLF</sequence>
<dbReference type="Proteomes" id="UP001054945">
    <property type="component" value="Unassembled WGS sequence"/>
</dbReference>
<proteinExistence type="predicted"/>
<comment type="caution">
    <text evidence="1">The sequence shown here is derived from an EMBL/GenBank/DDBJ whole genome shotgun (WGS) entry which is preliminary data.</text>
</comment>
<evidence type="ECO:0000313" key="2">
    <source>
        <dbReference type="Proteomes" id="UP001054945"/>
    </source>
</evidence>
<gene>
    <name evidence="1" type="ORF">CEXT_354331</name>
</gene>
<evidence type="ECO:0000313" key="1">
    <source>
        <dbReference type="EMBL" id="GIZ01156.1"/>
    </source>
</evidence>
<keyword evidence="2" id="KW-1185">Reference proteome</keyword>
<accession>A0AAV4Y153</accession>
<organism evidence="1 2">
    <name type="scientific">Caerostris extrusa</name>
    <name type="common">Bark spider</name>
    <name type="synonym">Caerostris bankana</name>
    <dbReference type="NCBI Taxonomy" id="172846"/>
    <lineage>
        <taxon>Eukaryota</taxon>
        <taxon>Metazoa</taxon>
        <taxon>Ecdysozoa</taxon>
        <taxon>Arthropoda</taxon>
        <taxon>Chelicerata</taxon>
        <taxon>Arachnida</taxon>
        <taxon>Araneae</taxon>
        <taxon>Araneomorphae</taxon>
        <taxon>Entelegynae</taxon>
        <taxon>Araneoidea</taxon>
        <taxon>Araneidae</taxon>
        <taxon>Caerostris</taxon>
    </lineage>
</organism>